<evidence type="ECO:0000313" key="2">
    <source>
        <dbReference type="Proteomes" id="UP001370100"/>
    </source>
</evidence>
<dbReference type="GO" id="GO:0016787">
    <property type="term" value="F:hydrolase activity"/>
    <property type="evidence" value="ECO:0007669"/>
    <property type="project" value="UniProtKB-KW"/>
</dbReference>
<comment type="caution">
    <text evidence="1">The sequence shown here is derived from an EMBL/GenBank/DDBJ whole genome shotgun (WGS) entry which is preliminary data.</text>
</comment>
<protein>
    <submittedName>
        <fullName evidence="1">Alpha/beta hydrolase</fullName>
    </submittedName>
</protein>
<sequence>MAAPRRPARDRWPAWAPFSDRAPLRRVFLVVVTALLVVAGSLVTGAVAREWGVPPAADPRDKGAVVLVPGYGGARDALVGLAFRLRVVGRPAVVMALPANGTGDLRTQAAMIDGTVRDLLRHGTPTVDLVGFSSGGVAVWQYLATGRTAPAVRRVVTLGSPLRGTQIAAAGTALTPEVCEQACRQLVPGSALLTGLAALPRPAIPWLSIWTETDGVITPPDSAALPGITAIRLQSICPAARTPHASLPGSRLVMGLVLRALGTRPLPRPTDADCLTLQAEGVGYPVLVGTE</sequence>
<dbReference type="InterPro" id="IPR010315">
    <property type="entry name" value="DUF915_hydro-like"/>
</dbReference>
<dbReference type="SUPFAM" id="SSF53474">
    <property type="entry name" value="alpha/beta-Hydrolases"/>
    <property type="match status" value="1"/>
</dbReference>
<keyword evidence="1" id="KW-0378">Hydrolase</keyword>
<reference evidence="1 2" key="1">
    <citation type="submission" date="2024-03" db="EMBL/GenBank/DDBJ databases">
        <title>Actinomycetospora sp. OC33-EN06, a novel actinomycete isolated from wild orchid (Aerides multiflora).</title>
        <authorList>
            <person name="Suriyachadkun C."/>
        </authorList>
    </citation>
    <scope>NUCLEOTIDE SEQUENCE [LARGE SCALE GENOMIC DNA]</scope>
    <source>
        <strain evidence="1 2">OC33-EN06</strain>
    </source>
</reference>
<dbReference type="Pfam" id="PF06028">
    <property type="entry name" value="DUF915"/>
    <property type="match status" value="1"/>
</dbReference>
<accession>A0ABU8NAG7</accession>
<keyword evidence="2" id="KW-1185">Reference proteome</keyword>
<dbReference type="InterPro" id="IPR029058">
    <property type="entry name" value="AB_hydrolase_fold"/>
</dbReference>
<organism evidence="1 2">
    <name type="scientific">Actinomycetospora aeridis</name>
    <dbReference type="NCBI Taxonomy" id="3129231"/>
    <lineage>
        <taxon>Bacteria</taxon>
        <taxon>Bacillati</taxon>
        <taxon>Actinomycetota</taxon>
        <taxon>Actinomycetes</taxon>
        <taxon>Pseudonocardiales</taxon>
        <taxon>Pseudonocardiaceae</taxon>
        <taxon>Actinomycetospora</taxon>
    </lineage>
</organism>
<dbReference type="Gene3D" id="3.40.50.1820">
    <property type="entry name" value="alpha/beta hydrolase"/>
    <property type="match status" value="1"/>
</dbReference>
<evidence type="ECO:0000313" key="1">
    <source>
        <dbReference type="EMBL" id="MEJ2889288.1"/>
    </source>
</evidence>
<gene>
    <name evidence="1" type="ORF">WCD41_22705</name>
</gene>
<dbReference type="RefSeq" id="WP_337716698.1">
    <property type="nucleotide sequence ID" value="NZ_JBBEGL010000006.1"/>
</dbReference>
<dbReference type="Proteomes" id="UP001370100">
    <property type="component" value="Unassembled WGS sequence"/>
</dbReference>
<proteinExistence type="predicted"/>
<name>A0ABU8NAG7_9PSEU</name>
<dbReference type="EMBL" id="JBBEGL010000006">
    <property type="protein sequence ID" value="MEJ2889288.1"/>
    <property type="molecule type" value="Genomic_DNA"/>
</dbReference>